<dbReference type="Gene3D" id="2.60.40.1220">
    <property type="match status" value="1"/>
</dbReference>
<sequence>MGYDPNECDRQLTQKQLQICGKSGPQGPNWEHCIDFNNTPAHATLCPDPSSQHIYDPVSSSECYNKRTGAIYFSSIDTILDDCFNLRYQDKDWALRQCYCCCSCFAFGTPIATPAGMKAIEDFAKGDEVLVATEMAIADGQVQLTWSPKTVAFSSGTGPDSSQASMVYIRYGENSGIVVTPDHVFLMPNGKLKRADRLVPDQDQLVLAEGGTTPIHEVRTGAYKGGIHHISTDLSFDGKIEGHLVNANNIVCADYLLQIHLGQMGDAVVVENHSELPKIGTPEYAAQYTHLTLMANAAISATNPLEDIVIKEFKPHKSQEKAIPDNAKLFITPEQEADIIANPKAEKQLLTETIGISAVSYLTKLYNAFYPDVRFHLEWEDIHINAYAYHDGLFNDKIVYISGGLVRIVCLNMEAMALILAQQIGYFYGTPEGAGDLRRNNIPTRQSLCKRIRQALNSTLSKRKSPDGLATRGEADYYGVLAVTRKAFFADNWFDVVMKGLSQLQTFFGYITEDNQKGEDGNPDNPSIDCRIQTMQVAISGGSLPPCAGGVVPHQLQVVSATVAQDNPAQITVTFNKAVDKKAAEDTAHYNLRPDSTIESAQLNEDDPKQVILRAILENDTDYVLTVSRITTTDGSTLDPSKTTAKFKTQTIVSLN</sequence>
<dbReference type="InterPro" id="IPR006141">
    <property type="entry name" value="Intein_N"/>
</dbReference>
<gene>
    <name evidence="2" type="ORF">B1L04_25965</name>
</gene>
<dbReference type="GO" id="GO:0016539">
    <property type="term" value="P:intein-mediated protein splicing"/>
    <property type="evidence" value="ECO:0007669"/>
    <property type="project" value="InterPro"/>
</dbReference>
<proteinExistence type="predicted"/>
<dbReference type="PROSITE" id="PS50817">
    <property type="entry name" value="INTEIN_N_TER"/>
    <property type="match status" value="1"/>
</dbReference>
<accession>A0A1V4BPA9</accession>
<protein>
    <submittedName>
        <fullName evidence="2">Uncharacterized protein</fullName>
    </submittedName>
</protein>
<dbReference type="SUPFAM" id="SSF51294">
    <property type="entry name" value="Hedgehog/intein (Hint) domain"/>
    <property type="match status" value="1"/>
</dbReference>
<organism evidence="2 3">
    <name type="scientific">Microcystis aeruginosa KW</name>
    <dbReference type="NCBI Taxonomy" id="1960155"/>
    <lineage>
        <taxon>Bacteria</taxon>
        <taxon>Bacillati</taxon>
        <taxon>Cyanobacteriota</taxon>
        <taxon>Cyanophyceae</taxon>
        <taxon>Oscillatoriophycideae</taxon>
        <taxon>Chroococcales</taxon>
        <taxon>Microcystaceae</taxon>
        <taxon>Microcystis</taxon>
    </lineage>
</organism>
<reference evidence="2 3" key="1">
    <citation type="submission" date="2017-02" db="EMBL/GenBank/DDBJ databases">
        <title>Genome sequence of Microcystis aeruginosa KW.</title>
        <authorList>
            <person name="Oh H.-M."/>
            <person name="Ahn C.-Y."/>
            <person name="Jeong H."/>
            <person name="Srivastava A."/>
            <person name="Lee H.-G."/>
            <person name="Kang S.-R."/>
        </authorList>
    </citation>
    <scope>NUCLEOTIDE SEQUENCE [LARGE SCALE GENOMIC DNA]</scope>
    <source>
        <strain evidence="2 3">KW</strain>
    </source>
</reference>
<name>A0A1V4BPA9_MICAE</name>
<evidence type="ECO:0000313" key="3">
    <source>
        <dbReference type="Proteomes" id="UP000189835"/>
    </source>
</evidence>
<evidence type="ECO:0000256" key="1">
    <source>
        <dbReference type="ARBA" id="ARBA00022729"/>
    </source>
</evidence>
<dbReference type="Proteomes" id="UP000189835">
    <property type="component" value="Unassembled WGS sequence"/>
</dbReference>
<dbReference type="EMBL" id="MVGR01000005">
    <property type="protein sequence ID" value="OPF15854.1"/>
    <property type="molecule type" value="Genomic_DNA"/>
</dbReference>
<evidence type="ECO:0000313" key="2">
    <source>
        <dbReference type="EMBL" id="OPF15854.1"/>
    </source>
</evidence>
<dbReference type="InterPro" id="IPR036844">
    <property type="entry name" value="Hint_dom_sf"/>
</dbReference>
<dbReference type="Gene3D" id="2.170.16.10">
    <property type="entry name" value="Hedgehog/Intein (Hint) domain"/>
    <property type="match status" value="1"/>
</dbReference>
<comment type="caution">
    <text evidence="2">The sequence shown here is derived from an EMBL/GenBank/DDBJ whole genome shotgun (WGS) entry which is preliminary data.</text>
</comment>
<keyword evidence="1" id="KW-0732">Signal</keyword>
<dbReference type="InterPro" id="IPR014755">
    <property type="entry name" value="Cu-Rt/internalin_Ig-like"/>
</dbReference>
<dbReference type="AlphaFoldDB" id="A0A1V4BPA9"/>
<dbReference type="RefSeq" id="WP_139374525.1">
    <property type="nucleotide sequence ID" value="NZ_MVGR01000005.1"/>
</dbReference>